<protein>
    <submittedName>
        <fullName evidence="1">Uncharacterized protein</fullName>
    </submittedName>
</protein>
<reference evidence="1 2" key="1">
    <citation type="journal article" date="2019" name="Commun. Biol.">
        <title>The bagworm genome reveals a unique fibroin gene that provides high tensile strength.</title>
        <authorList>
            <person name="Kono N."/>
            <person name="Nakamura H."/>
            <person name="Ohtoshi R."/>
            <person name="Tomita M."/>
            <person name="Numata K."/>
            <person name="Arakawa K."/>
        </authorList>
    </citation>
    <scope>NUCLEOTIDE SEQUENCE [LARGE SCALE GENOMIC DNA]</scope>
</reference>
<sequence length="113" mass="12783">MSKSHAFYKCKHKQRVITAAECLGLNHRTNNVTDNPDVEESLVAGVLGVNRISNEERSGRWRRKKGVGPRNSHLLVETAEAATSRTYPVRVWYFAPVEPAHRSHVGAVWLNHK</sequence>
<dbReference type="Proteomes" id="UP000299102">
    <property type="component" value="Unassembled WGS sequence"/>
</dbReference>
<evidence type="ECO:0000313" key="2">
    <source>
        <dbReference type="Proteomes" id="UP000299102"/>
    </source>
</evidence>
<accession>A0A4C1TYD0</accession>
<dbReference type="AlphaFoldDB" id="A0A4C1TYD0"/>
<comment type="caution">
    <text evidence="1">The sequence shown here is derived from an EMBL/GenBank/DDBJ whole genome shotgun (WGS) entry which is preliminary data.</text>
</comment>
<gene>
    <name evidence="1" type="ORF">EVAR_83371_1</name>
</gene>
<keyword evidence="2" id="KW-1185">Reference proteome</keyword>
<organism evidence="1 2">
    <name type="scientific">Eumeta variegata</name>
    <name type="common">Bagworm moth</name>
    <name type="synonym">Eumeta japonica</name>
    <dbReference type="NCBI Taxonomy" id="151549"/>
    <lineage>
        <taxon>Eukaryota</taxon>
        <taxon>Metazoa</taxon>
        <taxon>Ecdysozoa</taxon>
        <taxon>Arthropoda</taxon>
        <taxon>Hexapoda</taxon>
        <taxon>Insecta</taxon>
        <taxon>Pterygota</taxon>
        <taxon>Neoptera</taxon>
        <taxon>Endopterygota</taxon>
        <taxon>Lepidoptera</taxon>
        <taxon>Glossata</taxon>
        <taxon>Ditrysia</taxon>
        <taxon>Tineoidea</taxon>
        <taxon>Psychidae</taxon>
        <taxon>Oiketicinae</taxon>
        <taxon>Eumeta</taxon>
    </lineage>
</organism>
<dbReference type="EMBL" id="BGZK01000104">
    <property type="protein sequence ID" value="GBP19059.1"/>
    <property type="molecule type" value="Genomic_DNA"/>
</dbReference>
<evidence type="ECO:0000313" key="1">
    <source>
        <dbReference type="EMBL" id="GBP19059.1"/>
    </source>
</evidence>
<proteinExistence type="predicted"/>
<name>A0A4C1TYD0_EUMVA</name>